<dbReference type="InterPro" id="IPR055230">
    <property type="entry name" value="PH_Tiam1/2"/>
</dbReference>
<dbReference type="CDD" id="cd00160">
    <property type="entry name" value="RhoGEF"/>
    <property type="match status" value="1"/>
</dbReference>
<dbReference type="Proteomes" id="UP000694388">
    <property type="component" value="Unplaced"/>
</dbReference>
<evidence type="ECO:0000259" key="2">
    <source>
        <dbReference type="PROSITE" id="PS50010"/>
    </source>
</evidence>
<dbReference type="PANTHER" id="PTHR46001">
    <property type="entry name" value="TIAM (MAMMALIAN TUMOR INVASION AND METASTASIS FACTOR) HOMOLOG"/>
    <property type="match status" value="1"/>
</dbReference>
<proteinExistence type="predicted"/>
<dbReference type="SUPFAM" id="SSF50729">
    <property type="entry name" value="PH domain-like"/>
    <property type="match status" value="1"/>
</dbReference>
<dbReference type="GeneTree" id="ENSGT00940000157012"/>
<name>A0A8C4QXX6_EPTBU</name>
<accession>A0A8C4QXX6</accession>
<dbReference type="InterPro" id="IPR043537">
    <property type="entry name" value="Tiam1/Tiam2/Sif"/>
</dbReference>
<reference evidence="3" key="1">
    <citation type="submission" date="2025-05" db="UniProtKB">
        <authorList>
            <consortium name="Ensembl"/>
        </authorList>
    </citation>
    <scope>IDENTIFICATION</scope>
</reference>
<protein>
    <recommendedName>
        <fullName evidence="2">DH domain-containing protein</fullName>
    </recommendedName>
</protein>
<dbReference type="SUPFAM" id="SSF48065">
    <property type="entry name" value="DBL homology domain (DH-domain)"/>
    <property type="match status" value="1"/>
</dbReference>
<dbReference type="InterPro" id="IPR035899">
    <property type="entry name" value="DBL_dom_sf"/>
</dbReference>
<dbReference type="GO" id="GO:0007264">
    <property type="term" value="P:small GTPase-mediated signal transduction"/>
    <property type="evidence" value="ECO:0007669"/>
    <property type="project" value="InterPro"/>
</dbReference>
<dbReference type="Gene3D" id="2.30.29.30">
    <property type="entry name" value="Pleckstrin-homology domain (PH domain)/Phosphotyrosine-binding domain (PTB)"/>
    <property type="match status" value="1"/>
</dbReference>
<feature type="region of interest" description="Disordered" evidence="1">
    <location>
        <begin position="372"/>
        <end position="493"/>
    </location>
</feature>
<evidence type="ECO:0000256" key="1">
    <source>
        <dbReference type="SAM" id="MobiDB-lite"/>
    </source>
</evidence>
<dbReference type="PROSITE" id="PS50010">
    <property type="entry name" value="DH_2"/>
    <property type="match status" value="1"/>
</dbReference>
<dbReference type="Ensembl" id="ENSEBUT00000022780.1">
    <property type="protein sequence ID" value="ENSEBUP00000022204.1"/>
    <property type="gene ID" value="ENSEBUG00000013659.1"/>
</dbReference>
<dbReference type="InterPro" id="IPR000219">
    <property type="entry name" value="DH_dom"/>
</dbReference>
<dbReference type="Pfam" id="PF23014">
    <property type="entry name" value="PH_Tiam1"/>
    <property type="match status" value="1"/>
</dbReference>
<dbReference type="Ensembl" id="ENSEBUT00000022732.1">
    <property type="protein sequence ID" value="ENSEBUP00000022156.1"/>
    <property type="gene ID" value="ENSEBUG00000013659.1"/>
</dbReference>
<sequence>MEPPRAAPDPPESLVKSNMIHLRKVMLELMETERSYVQDLLTLRNSYVEPIRMEGCLSPDQVEELFGSLTPLTEFQRDFLKALEEGLKVVPDIEKLKDKTQVKRMLFSLGGAFLYYSEHFKLYGAYCANYHKAQRVLEKAKKDGHFQKFLNTLNPSGQHSSTLESFLIKPIQRILKYPLLLRELCSVVDMDSEEGYHLSEALKAMNETASHINEMQKLYEIYGKHFDELMLEHKMDTDEPTDLSMGDLLAHGTVCWLNSARGPTDTHVFVFKKAVVLICKDFLKNRRRSDTIEGSFRYLIPSTEIQMHSSREAVAISGEWEEQWEIIHVSPNRDSHAAVVFQLSSLSSMRMTLERAVRSVLRAQARERLCKASSLPDKPKGYQPFGGTRLSALRTRTSRRGTAAPPSRRLQKQVCEDSEPGSPAYGPLNTAHSTEDDSSSSTGDAPIPGCSALSPFSPHASSAHDSPQVFASRDVPHNGLASKSCDSSPRSPPRSLMCQGFDVKMASKQCIVFDETQKVTWRCEDFRGNSSINTGIKRMANCTIGQPRMERRAGRGDIWTGTSFFGTKAESGSDRTCAEDERILRAMNSAVMELRWGDGFAGRARYDGQLRSEKLGTSIGLKRV</sequence>
<dbReference type="AlphaFoldDB" id="A0A8C4QXX6"/>
<feature type="domain" description="DH" evidence="2">
    <location>
        <begin position="21"/>
        <end position="215"/>
    </location>
</feature>
<dbReference type="PANTHER" id="PTHR46001:SF3">
    <property type="entry name" value="PROTEIN STILL LIFE, ISOFORM SIF TYPE 1"/>
    <property type="match status" value="1"/>
</dbReference>
<evidence type="ECO:0000313" key="4">
    <source>
        <dbReference type="Proteomes" id="UP000694388"/>
    </source>
</evidence>
<dbReference type="InterPro" id="IPR011993">
    <property type="entry name" value="PH-like_dom_sf"/>
</dbReference>
<dbReference type="Pfam" id="PF00621">
    <property type="entry name" value="RhoGEF"/>
    <property type="match status" value="1"/>
</dbReference>
<dbReference type="SMART" id="SM00325">
    <property type="entry name" value="RhoGEF"/>
    <property type="match status" value="1"/>
</dbReference>
<evidence type="ECO:0000313" key="3">
    <source>
        <dbReference type="Ensembl" id="ENSEBUP00000022204.1"/>
    </source>
</evidence>
<keyword evidence="4" id="KW-1185">Reference proteome</keyword>
<dbReference type="Ensembl" id="ENSEBUT00000022747.1">
    <property type="protein sequence ID" value="ENSEBUP00000022171.1"/>
    <property type="gene ID" value="ENSEBUG00000013659.1"/>
</dbReference>
<feature type="compositionally biased region" description="Low complexity" evidence="1">
    <location>
        <begin position="386"/>
        <end position="404"/>
    </location>
</feature>
<dbReference type="GO" id="GO:0005085">
    <property type="term" value="F:guanyl-nucleotide exchange factor activity"/>
    <property type="evidence" value="ECO:0007669"/>
    <property type="project" value="InterPro"/>
</dbReference>
<organism evidence="3 4">
    <name type="scientific">Eptatretus burgeri</name>
    <name type="common">Inshore hagfish</name>
    <dbReference type="NCBI Taxonomy" id="7764"/>
    <lineage>
        <taxon>Eukaryota</taxon>
        <taxon>Metazoa</taxon>
        <taxon>Chordata</taxon>
        <taxon>Craniata</taxon>
        <taxon>Vertebrata</taxon>
        <taxon>Cyclostomata</taxon>
        <taxon>Myxini</taxon>
        <taxon>Myxiniformes</taxon>
        <taxon>Myxinidae</taxon>
        <taxon>Eptatretinae</taxon>
        <taxon>Eptatretus</taxon>
    </lineage>
</organism>
<dbReference type="Gene3D" id="1.20.900.10">
    <property type="entry name" value="Dbl homology (DH) domain"/>
    <property type="match status" value="1"/>
</dbReference>